<name>W2GKI9_PHYNI</name>
<proteinExistence type="predicted"/>
<dbReference type="AlphaFoldDB" id="W2GKI9"/>
<accession>W2GKI9</accession>
<reference evidence="1" key="1">
    <citation type="submission" date="2013-11" db="EMBL/GenBank/DDBJ databases">
        <title>The Genome Sequence of Phytophthora parasitica CJ02B3.</title>
        <authorList>
            <consortium name="The Broad Institute Genomics Platform"/>
            <person name="Russ C."/>
            <person name="Tyler B."/>
            <person name="Panabieres F."/>
            <person name="Shan W."/>
            <person name="Tripathy S."/>
            <person name="Grunwald N."/>
            <person name="Machado M."/>
            <person name="Johnson C.S."/>
            <person name="Arredondo F."/>
            <person name="Hong C."/>
            <person name="Coffey M."/>
            <person name="Young S.K."/>
            <person name="Zeng Q."/>
            <person name="Gargeya S."/>
            <person name="Fitzgerald M."/>
            <person name="Abouelleil A."/>
            <person name="Alvarado L."/>
            <person name="Chapman S.B."/>
            <person name="Gainer-Dewar J."/>
            <person name="Goldberg J."/>
            <person name="Griggs A."/>
            <person name="Gujja S."/>
            <person name="Hansen M."/>
            <person name="Howarth C."/>
            <person name="Imamovic A."/>
            <person name="Ireland A."/>
            <person name="Larimer J."/>
            <person name="McCowan C."/>
            <person name="Murphy C."/>
            <person name="Pearson M."/>
            <person name="Poon T.W."/>
            <person name="Priest M."/>
            <person name="Roberts A."/>
            <person name="Saif S."/>
            <person name="Shea T."/>
            <person name="Sykes S."/>
            <person name="Wortman J."/>
            <person name="Nusbaum C."/>
            <person name="Birren B."/>
        </authorList>
    </citation>
    <scope>NUCLEOTIDE SEQUENCE [LARGE SCALE GENOMIC DNA]</scope>
    <source>
        <strain evidence="1">CJ02B3</strain>
    </source>
</reference>
<dbReference type="EMBL" id="KI687153">
    <property type="protein sequence ID" value="ETK82815.1"/>
    <property type="molecule type" value="Genomic_DNA"/>
</dbReference>
<dbReference type="Proteomes" id="UP000053236">
    <property type="component" value="Unassembled WGS sequence"/>
</dbReference>
<organism evidence="1">
    <name type="scientific">Phytophthora nicotianae</name>
    <name type="common">Potato buckeye rot agent</name>
    <name type="synonym">Phytophthora parasitica</name>
    <dbReference type="NCBI Taxonomy" id="4792"/>
    <lineage>
        <taxon>Eukaryota</taxon>
        <taxon>Sar</taxon>
        <taxon>Stramenopiles</taxon>
        <taxon>Oomycota</taxon>
        <taxon>Peronosporomycetes</taxon>
        <taxon>Peronosporales</taxon>
        <taxon>Peronosporaceae</taxon>
        <taxon>Phytophthora</taxon>
    </lineage>
</organism>
<gene>
    <name evidence="1" type="ORF">L915_11876</name>
</gene>
<evidence type="ECO:0000313" key="1">
    <source>
        <dbReference type="EMBL" id="ETK82815.1"/>
    </source>
</evidence>
<sequence length="47" mass="5364">MKPDLLRLQQAKEHGLPTFTNQCYEEEHDGLSAVCTYNVNSRLQPST</sequence>
<protein>
    <submittedName>
        <fullName evidence="1">Uncharacterized protein</fullName>
    </submittedName>
</protein>